<protein>
    <submittedName>
        <fullName evidence="2">Xanthine dehydrogenase 2</fullName>
    </submittedName>
</protein>
<reference evidence="2" key="1">
    <citation type="submission" date="2021-07" db="EMBL/GenBank/DDBJ databases">
        <authorList>
            <person name="Catto M.A."/>
            <person name="Jacobson A."/>
            <person name="Kennedy G."/>
            <person name="Labadie P."/>
            <person name="Hunt B.G."/>
            <person name="Srinivasan R."/>
        </authorList>
    </citation>
    <scope>NUCLEOTIDE SEQUENCE</scope>
    <source>
        <strain evidence="2">PL_HMW_Pooled</strain>
        <tissue evidence="2">Head</tissue>
    </source>
</reference>
<dbReference type="Proteomes" id="UP001219518">
    <property type="component" value="Unassembled WGS sequence"/>
</dbReference>
<feature type="compositionally biased region" description="Low complexity" evidence="1">
    <location>
        <begin position="1"/>
        <end position="18"/>
    </location>
</feature>
<dbReference type="PROSITE" id="PS51257">
    <property type="entry name" value="PROKAR_LIPOPROTEIN"/>
    <property type="match status" value="1"/>
</dbReference>
<reference evidence="2" key="2">
    <citation type="journal article" date="2023" name="BMC Genomics">
        <title>Pest status, molecular evolution, and epigenetic factors derived from the genome assembly of Frankliniella fusca, a thysanopteran phytovirus vector.</title>
        <authorList>
            <person name="Catto M.A."/>
            <person name="Labadie P.E."/>
            <person name="Jacobson A.L."/>
            <person name="Kennedy G.G."/>
            <person name="Srinivasan R."/>
            <person name="Hunt B.G."/>
        </authorList>
    </citation>
    <scope>NUCLEOTIDE SEQUENCE</scope>
    <source>
        <strain evidence="2">PL_HMW_Pooled</strain>
    </source>
</reference>
<proteinExistence type="predicted"/>
<sequence length="87" mass="9748">MKESVPSSICPSSSQGCSRGSLVSSQATTRSFARLTELRSQKCFMRVHDAEFSCCAVSLTLSVFTFCDCHVWSWRKYSRSVIKDLLV</sequence>
<keyword evidence="3" id="KW-1185">Reference proteome</keyword>
<name>A0AAE1GXQ3_9NEOP</name>
<dbReference type="EMBL" id="JAHWGI010000238">
    <property type="protein sequence ID" value="KAK3911157.1"/>
    <property type="molecule type" value="Genomic_DNA"/>
</dbReference>
<accession>A0AAE1GXQ3</accession>
<gene>
    <name evidence="2" type="ORF">KUF71_020859</name>
</gene>
<feature type="region of interest" description="Disordered" evidence="1">
    <location>
        <begin position="1"/>
        <end position="21"/>
    </location>
</feature>
<evidence type="ECO:0000313" key="3">
    <source>
        <dbReference type="Proteomes" id="UP001219518"/>
    </source>
</evidence>
<dbReference type="AlphaFoldDB" id="A0AAE1GXQ3"/>
<organism evidence="2 3">
    <name type="scientific">Frankliniella fusca</name>
    <dbReference type="NCBI Taxonomy" id="407009"/>
    <lineage>
        <taxon>Eukaryota</taxon>
        <taxon>Metazoa</taxon>
        <taxon>Ecdysozoa</taxon>
        <taxon>Arthropoda</taxon>
        <taxon>Hexapoda</taxon>
        <taxon>Insecta</taxon>
        <taxon>Pterygota</taxon>
        <taxon>Neoptera</taxon>
        <taxon>Paraneoptera</taxon>
        <taxon>Thysanoptera</taxon>
        <taxon>Terebrantia</taxon>
        <taxon>Thripoidea</taxon>
        <taxon>Thripidae</taxon>
        <taxon>Frankliniella</taxon>
    </lineage>
</organism>
<evidence type="ECO:0000256" key="1">
    <source>
        <dbReference type="SAM" id="MobiDB-lite"/>
    </source>
</evidence>
<evidence type="ECO:0000313" key="2">
    <source>
        <dbReference type="EMBL" id="KAK3911157.1"/>
    </source>
</evidence>
<comment type="caution">
    <text evidence="2">The sequence shown here is derived from an EMBL/GenBank/DDBJ whole genome shotgun (WGS) entry which is preliminary data.</text>
</comment>